<dbReference type="SUPFAM" id="SSF53807">
    <property type="entry name" value="Helical backbone' metal receptor"/>
    <property type="match status" value="1"/>
</dbReference>
<keyword evidence="3" id="KW-0732">Signal</keyword>
<dbReference type="PRINTS" id="PR00690">
    <property type="entry name" value="ADHESNFAMILY"/>
</dbReference>
<protein>
    <submittedName>
        <fullName evidence="4">Zinc ABC transporter solute-binding protein</fullName>
    </submittedName>
</protein>
<dbReference type="Proteomes" id="UP000565078">
    <property type="component" value="Unassembled WGS sequence"/>
</dbReference>
<dbReference type="GO" id="GO:0046872">
    <property type="term" value="F:metal ion binding"/>
    <property type="evidence" value="ECO:0007669"/>
    <property type="project" value="InterPro"/>
</dbReference>
<evidence type="ECO:0000313" key="5">
    <source>
        <dbReference type="Proteomes" id="UP000565078"/>
    </source>
</evidence>
<evidence type="ECO:0000256" key="3">
    <source>
        <dbReference type="ARBA" id="ARBA00022729"/>
    </source>
</evidence>
<dbReference type="PROSITE" id="PS51257">
    <property type="entry name" value="PROKAR_LIPOPROTEIN"/>
    <property type="match status" value="1"/>
</dbReference>
<proteinExistence type="inferred from homology"/>
<dbReference type="Gene3D" id="3.40.50.1980">
    <property type="entry name" value="Nitrogenase molybdenum iron protein domain"/>
    <property type="match status" value="2"/>
</dbReference>
<dbReference type="AlphaFoldDB" id="A0A7J4IYT3"/>
<sequence>MERKAAGLGALAAVLAAFIVAGCITGPFGNQSGKTTIAATFYPLYDITEALAGDTADVFSIIPQGVEPHDYEPSSGDFVKISNASAFATMGLGFAQVEQKLLASANREIKVIEASKGVPLIDEAGNDVATSTQAIDPHIWLSPKNMEKMALNMRNGLVSLDQNNEDYYNSNAQSYISKLEMLDANYRSGLAGCNKDVILVNHQAFGYLAKEYGFRAISISGLEPDVEPSPGKIAELIGIARENNIRYILFEELADPKVANIIAREAGAATLELNPVEGTRVPSENYFTLMEKNLATLRIAMECG</sequence>
<comment type="similarity">
    <text evidence="1">Belongs to the bacterial solute-binding protein 9 family.</text>
</comment>
<keyword evidence="2" id="KW-0813">Transport</keyword>
<dbReference type="GO" id="GO:0007155">
    <property type="term" value="P:cell adhesion"/>
    <property type="evidence" value="ECO:0007669"/>
    <property type="project" value="InterPro"/>
</dbReference>
<reference evidence="5" key="1">
    <citation type="journal article" date="2020" name="bioRxiv">
        <title>A rank-normalized archaeal taxonomy based on genome phylogeny resolves widespread incomplete and uneven classifications.</title>
        <authorList>
            <person name="Rinke C."/>
            <person name="Chuvochina M."/>
            <person name="Mussig A.J."/>
            <person name="Chaumeil P.-A."/>
            <person name="Waite D.W."/>
            <person name="Whitman W.B."/>
            <person name="Parks D.H."/>
            <person name="Hugenholtz P."/>
        </authorList>
    </citation>
    <scope>NUCLEOTIDE SEQUENCE [LARGE SCALE GENOMIC DNA]</scope>
</reference>
<evidence type="ECO:0000256" key="1">
    <source>
        <dbReference type="ARBA" id="ARBA00011028"/>
    </source>
</evidence>
<dbReference type="InterPro" id="IPR006128">
    <property type="entry name" value="Lipoprotein_PsaA-like"/>
</dbReference>
<dbReference type="InterPro" id="IPR050492">
    <property type="entry name" value="Bact_metal-bind_prot9"/>
</dbReference>
<comment type="caution">
    <text evidence="4">The sequence shown here is derived from an EMBL/GenBank/DDBJ whole genome shotgun (WGS) entry which is preliminary data.</text>
</comment>
<dbReference type="PANTHER" id="PTHR42953">
    <property type="entry name" value="HIGH-AFFINITY ZINC UPTAKE SYSTEM PROTEIN ZNUA-RELATED"/>
    <property type="match status" value="1"/>
</dbReference>
<organism evidence="4 5">
    <name type="scientific">Candidatus Iainarchaeum sp</name>
    <dbReference type="NCBI Taxonomy" id="3101447"/>
    <lineage>
        <taxon>Archaea</taxon>
        <taxon>Candidatus Iainarchaeota</taxon>
        <taxon>Candidatus Iainarchaeia</taxon>
        <taxon>Candidatus Iainarchaeales</taxon>
        <taxon>Candidatus Iainarchaeaceae</taxon>
        <taxon>Candidatus Iainarchaeum</taxon>
    </lineage>
</organism>
<dbReference type="EMBL" id="DUGC01000076">
    <property type="protein sequence ID" value="HIH10000.1"/>
    <property type="molecule type" value="Genomic_DNA"/>
</dbReference>
<evidence type="ECO:0000313" key="4">
    <source>
        <dbReference type="EMBL" id="HIH10000.1"/>
    </source>
</evidence>
<dbReference type="PRINTS" id="PR00691">
    <property type="entry name" value="ADHESINB"/>
</dbReference>
<dbReference type="InterPro" id="IPR006129">
    <property type="entry name" value="AdhesinB"/>
</dbReference>
<accession>A0A7J4IYT3</accession>
<evidence type="ECO:0000256" key="2">
    <source>
        <dbReference type="ARBA" id="ARBA00022448"/>
    </source>
</evidence>
<name>A0A7J4IYT3_9ARCH</name>
<dbReference type="Pfam" id="PF01297">
    <property type="entry name" value="ZnuA"/>
    <property type="match status" value="1"/>
</dbReference>
<dbReference type="GO" id="GO:0030001">
    <property type="term" value="P:metal ion transport"/>
    <property type="evidence" value="ECO:0007669"/>
    <property type="project" value="InterPro"/>
</dbReference>
<dbReference type="PANTHER" id="PTHR42953:SF3">
    <property type="entry name" value="HIGH-AFFINITY ZINC UPTAKE SYSTEM PROTEIN ZNUA"/>
    <property type="match status" value="1"/>
</dbReference>
<dbReference type="InterPro" id="IPR006127">
    <property type="entry name" value="ZnuA-like"/>
</dbReference>
<gene>
    <name evidence="4" type="ORF">HA254_05015</name>
</gene>